<keyword evidence="11" id="KW-0999">Mitochondrion inner membrane</keyword>
<accession>A0AA39XZT7</accession>
<evidence type="ECO:0000256" key="7">
    <source>
        <dbReference type="ARBA" id="ARBA00023128"/>
    </source>
</evidence>
<comment type="subunit">
    <text evidence="11">Component of the mitochondrial contact site and cristae organizing system (MICOS) complex.</text>
</comment>
<keyword evidence="7 11" id="KW-0496">Mitochondrion</keyword>
<comment type="caution">
    <text evidence="13">The sequence shown here is derived from an EMBL/GenBank/DDBJ whole genome shotgun (WGS) entry which is preliminary data.</text>
</comment>
<evidence type="ECO:0000256" key="11">
    <source>
        <dbReference type="RuleBase" id="RU363010"/>
    </source>
</evidence>
<evidence type="ECO:0000313" key="13">
    <source>
        <dbReference type="EMBL" id="KAK0643134.1"/>
    </source>
</evidence>
<evidence type="ECO:0000256" key="8">
    <source>
        <dbReference type="ARBA" id="ARBA00023136"/>
    </source>
</evidence>
<dbReference type="GO" id="GO:0042407">
    <property type="term" value="P:cristae formation"/>
    <property type="evidence" value="ECO:0007669"/>
    <property type="project" value="InterPro"/>
</dbReference>
<evidence type="ECO:0000256" key="1">
    <source>
        <dbReference type="ARBA" id="ARBA00002689"/>
    </source>
</evidence>
<dbReference type="GO" id="GO:0061617">
    <property type="term" value="C:MICOS complex"/>
    <property type="evidence" value="ECO:0007669"/>
    <property type="project" value="UniProtKB-UniRule"/>
</dbReference>
<comment type="function">
    <text evidence="1 11">Component of the MICOS complex, a large protein complex of the mitochondrial inner membrane that plays crucial roles in the maintenance of crista junctions, inner membrane architecture, and formation of contact sites to the outer membrane.</text>
</comment>
<dbReference type="GO" id="GO:0044284">
    <property type="term" value="C:mitochondrial crista junction"/>
    <property type="evidence" value="ECO:0007669"/>
    <property type="project" value="InterPro"/>
</dbReference>
<reference evidence="13" key="1">
    <citation type="submission" date="2023-06" db="EMBL/GenBank/DDBJ databases">
        <title>Genome-scale phylogeny and comparative genomics of the fungal order Sordariales.</title>
        <authorList>
            <consortium name="Lawrence Berkeley National Laboratory"/>
            <person name="Hensen N."/>
            <person name="Bonometti L."/>
            <person name="Westerberg I."/>
            <person name="Brannstrom I.O."/>
            <person name="Guillou S."/>
            <person name="Cros-Aarteil S."/>
            <person name="Calhoun S."/>
            <person name="Haridas S."/>
            <person name="Kuo A."/>
            <person name="Mondo S."/>
            <person name="Pangilinan J."/>
            <person name="Riley R."/>
            <person name="Labutti K."/>
            <person name="Andreopoulos B."/>
            <person name="Lipzen A."/>
            <person name="Chen C."/>
            <person name="Yanf M."/>
            <person name="Daum C."/>
            <person name="Ng V."/>
            <person name="Clum A."/>
            <person name="Steindorff A."/>
            <person name="Ohm R."/>
            <person name="Martin F."/>
            <person name="Silar P."/>
            <person name="Natvig D."/>
            <person name="Lalanne C."/>
            <person name="Gautier V."/>
            <person name="Ament-Velasquez S.L."/>
            <person name="Kruys A."/>
            <person name="Hutchinson M.I."/>
            <person name="Powell A.J."/>
            <person name="Barry K."/>
            <person name="Miller A.N."/>
            <person name="Grigoriev I.V."/>
            <person name="Debuchy R."/>
            <person name="Gladieux P."/>
            <person name="Thoren M.H."/>
            <person name="Johannesson H."/>
        </authorList>
    </citation>
    <scope>NUCLEOTIDE SEQUENCE</scope>
    <source>
        <strain evidence="13">SMH2532-1</strain>
    </source>
</reference>
<gene>
    <name evidence="13" type="ORF">B0T16DRAFT_459311</name>
</gene>
<dbReference type="Proteomes" id="UP001174936">
    <property type="component" value="Unassembled WGS sequence"/>
</dbReference>
<evidence type="ECO:0000256" key="6">
    <source>
        <dbReference type="ARBA" id="ARBA00022989"/>
    </source>
</evidence>
<keyword evidence="14" id="KW-1185">Reference proteome</keyword>
<feature type="region of interest" description="Disordered" evidence="12">
    <location>
        <begin position="44"/>
        <end position="64"/>
    </location>
</feature>
<organism evidence="13 14">
    <name type="scientific">Cercophora newfieldiana</name>
    <dbReference type="NCBI Taxonomy" id="92897"/>
    <lineage>
        <taxon>Eukaryota</taxon>
        <taxon>Fungi</taxon>
        <taxon>Dikarya</taxon>
        <taxon>Ascomycota</taxon>
        <taxon>Pezizomycotina</taxon>
        <taxon>Sordariomycetes</taxon>
        <taxon>Sordariomycetidae</taxon>
        <taxon>Sordariales</taxon>
        <taxon>Lasiosphaeriaceae</taxon>
        <taxon>Cercophora</taxon>
    </lineage>
</organism>
<dbReference type="EMBL" id="JAULSV010000005">
    <property type="protein sequence ID" value="KAK0643134.1"/>
    <property type="molecule type" value="Genomic_DNA"/>
</dbReference>
<evidence type="ECO:0000256" key="2">
    <source>
        <dbReference type="ARBA" id="ARBA00004370"/>
    </source>
</evidence>
<evidence type="ECO:0000256" key="5">
    <source>
        <dbReference type="ARBA" id="ARBA00022692"/>
    </source>
</evidence>
<comment type="subcellular location">
    <subcellularLocation>
        <location evidence="2">Membrane</location>
    </subcellularLocation>
    <subcellularLocation>
        <location evidence="11">Mitochondrion inner membrane</location>
        <topology evidence="11">Single-pass membrane protein</topology>
    </subcellularLocation>
</comment>
<evidence type="ECO:0000256" key="12">
    <source>
        <dbReference type="SAM" id="MobiDB-lite"/>
    </source>
</evidence>
<evidence type="ECO:0000256" key="10">
    <source>
        <dbReference type="ARBA" id="ARBA00032985"/>
    </source>
</evidence>
<evidence type="ECO:0000256" key="3">
    <source>
        <dbReference type="ARBA" id="ARBA00009188"/>
    </source>
</evidence>
<keyword evidence="8" id="KW-0472">Membrane</keyword>
<sequence>MGFLTGATGGITLTLGLTYLALTAHERTRQSQSDILRSQTRVLNTLSQDPSLPRRAPTPEEDALYPPSRAELAARHRTHFVETAKDRWNAEIEGAVRWAQSKDWTAVREDAEERLLGVAKRVDVHDVKEEVKSRARGAGEKVAGVAGQVRQDVTGAVAKGIEVGKDVVGRAKATVLLVEERAEAKVDAKLLHVSEIEKVLNQRYERDESVMKKSVKEVLAERYQPIDERDNSRLRGI</sequence>
<name>A0AA39XZT7_9PEZI</name>
<keyword evidence="6" id="KW-1133">Transmembrane helix</keyword>
<dbReference type="AlphaFoldDB" id="A0AA39XZT7"/>
<comment type="similarity">
    <text evidence="3 11">Belongs to the MICOS complex subunit Mic12 family.</text>
</comment>
<protein>
    <recommendedName>
        <fullName evidence="4 11">MICOS complex subunit MIC12</fullName>
    </recommendedName>
    <alternativeName>
        <fullName evidence="10 11">Altered inheritance of mitochondria protein 5, mitochondrial</fullName>
    </alternativeName>
    <alternativeName>
        <fullName evidence="9 11">Found in mitochondrial proteome protein 51</fullName>
    </alternativeName>
</protein>
<dbReference type="InterPro" id="IPR031463">
    <property type="entry name" value="Mic12"/>
</dbReference>
<proteinExistence type="inferred from homology"/>
<evidence type="ECO:0000256" key="9">
    <source>
        <dbReference type="ARBA" id="ARBA00032159"/>
    </source>
</evidence>
<evidence type="ECO:0000313" key="14">
    <source>
        <dbReference type="Proteomes" id="UP001174936"/>
    </source>
</evidence>
<dbReference type="Pfam" id="PF17050">
    <property type="entry name" value="AIM5"/>
    <property type="match status" value="1"/>
</dbReference>
<keyword evidence="5" id="KW-0812">Transmembrane</keyword>
<evidence type="ECO:0000256" key="4">
    <source>
        <dbReference type="ARBA" id="ARBA00018170"/>
    </source>
</evidence>